<dbReference type="GO" id="GO:0000724">
    <property type="term" value="P:double-strand break repair via homologous recombination"/>
    <property type="evidence" value="ECO:0007669"/>
    <property type="project" value="UniProtKB-UniRule"/>
</dbReference>
<dbReference type="PIRSF" id="PIRSF000980">
    <property type="entry name" value="RecC"/>
    <property type="match status" value="1"/>
</dbReference>
<dbReference type="PANTHER" id="PTHR30591">
    <property type="entry name" value="RECBCD ENZYME SUBUNIT RECC"/>
    <property type="match status" value="1"/>
</dbReference>
<keyword evidence="1 10" id="KW-0540">Nuclease</keyword>
<name>A0A7S6ZT42_9GAMM</name>
<dbReference type="SUPFAM" id="SSF52540">
    <property type="entry name" value="P-loop containing nucleoside triphosphate hydrolases"/>
    <property type="match status" value="2"/>
</dbReference>
<dbReference type="InterPro" id="IPR041500">
    <property type="entry name" value="RecC_C"/>
</dbReference>
<keyword evidence="2 10" id="KW-0547">Nucleotide-binding</keyword>
<dbReference type="AlphaFoldDB" id="A0A7S6ZT42"/>
<dbReference type="Gene3D" id="1.10.10.160">
    <property type="match status" value="1"/>
</dbReference>
<dbReference type="SUPFAM" id="SSF52980">
    <property type="entry name" value="Restriction endonuclease-like"/>
    <property type="match status" value="1"/>
</dbReference>
<evidence type="ECO:0000313" key="12">
    <source>
        <dbReference type="EMBL" id="QOW20553.1"/>
    </source>
</evidence>
<gene>
    <name evidence="10 12" type="primary">recC</name>
    <name evidence="12" type="ORF">INQ41_05965</name>
</gene>
<evidence type="ECO:0000256" key="5">
    <source>
        <dbReference type="ARBA" id="ARBA00022806"/>
    </source>
</evidence>
<evidence type="ECO:0000256" key="6">
    <source>
        <dbReference type="ARBA" id="ARBA00022839"/>
    </source>
</evidence>
<evidence type="ECO:0000256" key="9">
    <source>
        <dbReference type="ARBA" id="ARBA00023204"/>
    </source>
</evidence>
<dbReference type="NCBIfam" id="TIGR01450">
    <property type="entry name" value="recC"/>
    <property type="match status" value="1"/>
</dbReference>
<dbReference type="Pfam" id="PF04257">
    <property type="entry name" value="Exonuc_V_gamma"/>
    <property type="match status" value="1"/>
</dbReference>
<keyword evidence="9 10" id="KW-0234">DNA repair</keyword>
<evidence type="ECO:0000256" key="8">
    <source>
        <dbReference type="ARBA" id="ARBA00023125"/>
    </source>
</evidence>
<comment type="miscellaneous">
    <text evidence="10">In the RecBCD complex, RecB has a slow 3'-5' helicase, an exonuclease activity and loads RecA onto ssDNA, RecD has a fast 5'-3' helicase activity, while RecC stimulates the ATPase and processivity of the RecB helicase and contributes to recognition of the Chi site.</text>
</comment>
<dbReference type="InterPro" id="IPR027417">
    <property type="entry name" value="P-loop_NTPase"/>
</dbReference>
<dbReference type="EMBL" id="CP063656">
    <property type="protein sequence ID" value="QOW20553.1"/>
    <property type="molecule type" value="Genomic_DNA"/>
</dbReference>
<keyword evidence="4 10" id="KW-0378">Hydrolase</keyword>
<keyword evidence="5 10" id="KW-0347">Helicase</keyword>
<evidence type="ECO:0000256" key="1">
    <source>
        <dbReference type="ARBA" id="ARBA00022722"/>
    </source>
</evidence>
<dbReference type="PANTHER" id="PTHR30591:SF1">
    <property type="entry name" value="RECBCD ENZYME SUBUNIT RECC"/>
    <property type="match status" value="1"/>
</dbReference>
<evidence type="ECO:0000256" key="3">
    <source>
        <dbReference type="ARBA" id="ARBA00022763"/>
    </source>
</evidence>
<comment type="similarity">
    <text evidence="10">Belongs to the RecC family.</text>
</comment>
<dbReference type="GO" id="GO:0003678">
    <property type="term" value="F:DNA helicase activity"/>
    <property type="evidence" value="ECO:0007669"/>
    <property type="project" value="UniProtKB-UniRule"/>
</dbReference>
<dbReference type="Gene3D" id="3.40.50.300">
    <property type="entry name" value="P-loop containing nucleotide triphosphate hydrolases"/>
    <property type="match status" value="2"/>
</dbReference>
<dbReference type="HAMAP" id="MF_01486">
    <property type="entry name" value="RecC"/>
    <property type="match status" value="1"/>
</dbReference>
<dbReference type="InterPro" id="IPR013986">
    <property type="entry name" value="DExx_box_DNA_helicase_dom_sf"/>
</dbReference>
<reference evidence="12 13" key="1">
    <citation type="submission" date="2020-10" db="EMBL/GenBank/DDBJ databases">
        <title>complete genome sequencing of Lysobacter sp. H21R20.</title>
        <authorList>
            <person name="Bae J.-W."/>
            <person name="Lee S.-Y."/>
        </authorList>
    </citation>
    <scope>NUCLEOTIDE SEQUENCE [LARGE SCALE GENOMIC DNA]</scope>
    <source>
        <strain evidence="12 13">H21R20</strain>
    </source>
</reference>
<dbReference type="GO" id="GO:0005524">
    <property type="term" value="F:ATP binding"/>
    <property type="evidence" value="ECO:0007669"/>
    <property type="project" value="UniProtKB-UniRule"/>
</dbReference>
<keyword evidence="6 10" id="KW-0269">Exonuclease</keyword>
<evidence type="ECO:0000256" key="7">
    <source>
        <dbReference type="ARBA" id="ARBA00022840"/>
    </source>
</evidence>
<evidence type="ECO:0000256" key="10">
    <source>
        <dbReference type="HAMAP-Rule" id="MF_01486"/>
    </source>
</evidence>
<dbReference type="RefSeq" id="WP_193986992.1">
    <property type="nucleotide sequence ID" value="NZ_CP063656.1"/>
</dbReference>
<evidence type="ECO:0000256" key="2">
    <source>
        <dbReference type="ARBA" id="ARBA00022741"/>
    </source>
</evidence>
<comment type="function">
    <text evidence="10">A helicase/nuclease that prepares dsDNA breaks (DSB) for recombinational DNA repair. Binds to DSBs and unwinds DNA via a highly rapid and processive ATP-dependent bidirectional helicase activity. Unwinds dsDNA until it encounters a Chi (crossover hotspot instigator) sequence from the 3' direction. Cuts ssDNA a few nucleotides 3' to the Chi site. The properties and activities of the enzyme are changed at Chi. The Chi-altered holoenzyme produces a long 3'-ssDNA overhang and facilitates RecA-binding to the ssDNA for homologous DNA recombination and repair. Holoenzyme degrades any linearized DNA that is unable to undergo homologous recombination. In the holoenzyme this subunit recognizes the wild-type Chi sequence, and when added to isolated RecB increases its ATP-dependent helicase processivity.</text>
</comment>
<accession>A0A7S6ZT42</accession>
<dbReference type="InterPro" id="IPR011335">
    <property type="entry name" value="Restrct_endonuc-II-like"/>
</dbReference>
<evidence type="ECO:0000259" key="11">
    <source>
        <dbReference type="Pfam" id="PF17946"/>
    </source>
</evidence>
<dbReference type="Gene3D" id="3.40.50.10930">
    <property type="match status" value="1"/>
</dbReference>
<dbReference type="Proteomes" id="UP000594059">
    <property type="component" value="Chromosome"/>
</dbReference>
<sequence>MTSVDKRGQLREAEGAAQTTGLVIYRASRLEMLLGPLRELLAVTRPANVLAPQTIIAAHPGMKQWLNGALARAYGPGGIVANLDIQLPSTWIGNLAERQLGQQAVSLPRYQREHLRWNIHELLGSGLDTIGVTDARIASYLQPADADARHAGADVARRRFQLADRLARIYSQYVVYRPDWLDAWEHGRLDAVTGQGGDPRMSSTEQRLLAPLWRHLRAQLGPHRGDVVTTLIDRLLDRNVGGGDALHVFGVSHLAPSELAVIRAAARHRLVAMYVPDPCREYWGGLGNTVAEIQQRREAELAGLEGAGAGDYWIEQDNPLLASWGRMGQHFIMALADGSDEVLADVRHRADEDASSPVNRLQRVQESIRALAPLPEAVELRQPALIECEIADASLRVHASHTRLRELEILRDQLLDAIESTDQHGEPIRPADIVVMAPDIRSYVPLIPAVFGVAGHGGERLPYHLADVSVARSHSLFGAFQRLLDLPGTRVTAPEVVDLLAIPEIAGRLGLDAGAVDELSGWLQASRVAWALDPAFRSRFGVPAIAEHTFGWSMDRMMAGYLMADRADSEHQPSVALPGGVAIAPLTGIHGPAAAHLGALDHLLREIQALCDLAEESRPASAWAEELERRFEAMFRIDLMDADARDAKAVLLGFIRTLATETAKAEVDPELHFSVVRDLLVERLAAAPERQRFLMGGITFCGMVPQRAIPFKVVAVLGLNDGEFPRNSSDAGLDLMARYRRLGDRDVRSDDRYLFLETLMSARERLHLSYLGEGVMDGKPRNPAQPLSELLAVLDASAGLAADDTDTPRPWIIRHPLQPFDARYYDGSDARLFSYQQDFAAMHAQGAHPDVAPFLDLDGTGEVVLEGPVALREVQAYYRDPAAQVLGRRMQISLDALVDDRLPSEEPVDPRFGALDSVPRKLFFNDALPAWPDAQWPPERAPDWLRLGGIMPPGRPGVQAWEDSAAAVAKLLERLGDLPAFEHGVPAPVSVVIDQPIGDVALVGQVGHVYRLSHEGREHWQMLRAFPGQGGALKAEKDLDFKDRVPMFMDWGLLRVHTAGGGGRMPTVRLAMLVDDEIPGWSGALNAWDEAFVEAAPDERSQLLSDLQRRLSRLLHWWQQAQGRPRWYFPKIAWKAIQPTVSPRSGAGGRGDREPAPANVESIWVATHDGGTGERDYAPGYSRLLAGGVDFAGGSNELAELHRFALALHECIDMASPLRHNATADESACMERQQ</sequence>
<proteinExistence type="inferred from homology"/>
<comment type="subunit">
    <text evidence="10">Heterotrimer of RecB, RecC and RecD. All subunits contribute to DNA-binding.</text>
</comment>
<organism evidence="12 13">
    <name type="scientific">Novilysobacter ciconiae</name>
    <dbReference type="NCBI Taxonomy" id="2781022"/>
    <lineage>
        <taxon>Bacteria</taxon>
        <taxon>Pseudomonadati</taxon>
        <taxon>Pseudomonadota</taxon>
        <taxon>Gammaproteobacteria</taxon>
        <taxon>Lysobacterales</taxon>
        <taxon>Lysobacteraceae</taxon>
        <taxon>Novilysobacter</taxon>
    </lineage>
</organism>
<feature type="domain" description="RecC C-terminal" evidence="11">
    <location>
        <begin position="868"/>
        <end position="1137"/>
    </location>
</feature>
<dbReference type="GO" id="GO:0003677">
    <property type="term" value="F:DNA binding"/>
    <property type="evidence" value="ECO:0007669"/>
    <property type="project" value="UniProtKB-UniRule"/>
</dbReference>
<keyword evidence="13" id="KW-1185">Reference proteome</keyword>
<dbReference type="InterPro" id="IPR006697">
    <property type="entry name" value="RecC"/>
</dbReference>
<keyword evidence="7 10" id="KW-0067">ATP-binding</keyword>
<evidence type="ECO:0000256" key="4">
    <source>
        <dbReference type="ARBA" id="ARBA00022801"/>
    </source>
</evidence>
<dbReference type="Pfam" id="PF17946">
    <property type="entry name" value="RecC_C"/>
    <property type="match status" value="1"/>
</dbReference>
<dbReference type="GO" id="GO:0009338">
    <property type="term" value="C:exodeoxyribonuclease V complex"/>
    <property type="evidence" value="ECO:0007669"/>
    <property type="project" value="InterPro"/>
</dbReference>
<evidence type="ECO:0000313" key="13">
    <source>
        <dbReference type="Proteomes" id="UP000594059"/>
    </source>
</evidence>
<protein>
    <recommendedName>
        <fullName evidence="10">RecBCD enzyme subunit RecC</fullName>
    </recommendedName>
    <alternativeName>
        <fullName evidence="10">Exonuclease V subunit RecC</fullName>
        <shortName evidence="10">ExoV subunit RecC</shortName>
    </alternativeName>
    <alternativeName>
        <fullName evidence="10">Helicase/nuclease RecBCD subunit RecC</fullName>
    </alternativeName>
</protein>
<keyword evidence="8 10" id="KW-0238">DNA-binding</keyword>
<keyword evidence="3 10" id="KW-0227">DNA damage</keyword>
<dbReference type="KEGG" id="lcic:INQ41_05965"/>
<dbReference type="GO" id="GO:0008854">
    <property type="term" value="F:exodeoxyribonuclease V activity"/>
    <property type="evidence" value="ECO:0007669"/>
    <property type="project" value="InterPro"/>
</dbReference>